<dbReference type="EMBL" id="JAWDIO010000002">
    <property type="protein sequence ID" value="MDU0353512.1"/>
    <property type="molecule type" value="Genomic_DNA"/>
</dbReference>
<gene>
    <name evidence="3" type="ORF">RS130_05840</name>
</gene>
<dbReference type="Proteomes" id="UP001247805">
    <property type="component" value="Unassembled WGS sequence"/>
</dbReference>
<evidence type="ECO:0000313" key="3">
    <source>
        <dbReference type="EMBL" id="MDU0353512.1"/>
    </source>
</evidence>
<name>A0ABU3SU58_9ALTE</name>
<evidence type="ECO:0000256" key="1">
    <source>
        <dbReference type="SAM" id="SignalP"/>
    </source>
</evidence>
<keyword evidence="4" id="KW-1185">Reference proteome</keyword>
<accession>A0ABU3SU58</accession>
<evidence type="ECO:0000313" key="4">
    <source>
        <dbReference type="Proteomes" id="UP001247805"/>
    </source>
</evidence>
<feature type="domain" description="3-keto-alpha-glucoside-1,2-lyase/3-keto-2-hydroxy-glucal hydratase" evidence="2">
    <location>
        <begin position="27"/>
        <end position="123"/>
    </location>
</feature>
<dbReference type="Pfam" id="PF06439">
    <property type="entry name" value="3keto-disac_hyd"/>
    <property type="match status" value="1"/>
</dbReference>
<protein>
    <submittedName>
        <fullName evidence="3">DUF1080 domain-containing protein</fullName>
    </submittedName>
</protein>
<evidence type="ECO:0000259" key="2">
    <source>
        <dbReference type="Pfam" id="PF06439"/>
    </source>
</evidence>
<sequence>MTAKLLFLSAGIYMTLSACTNTPQPDEWISLFNGQDINDWVVKINHYEPGDNYGDTFRVEDGLLKVRYDQYEFTDEFGHIFYKTPFNNFHLTVDYRFSGEFEEGGPRHAVLNSGVMFHSQSPYSIKKNKTGLYL</sequence>
<organism evidence="3 4">
    <name type="scientific">Paraglaciecola aquimarina</name>
    <dbReference type="NCBI Taxonomy" id="1235557"/>
    <lineage>
        <taxon>Bacteria</taxon>
        <taxon>Pseudomonadati</taxon>
        <taxon>Pseudomonadota</taxon>
        <taxon>Gammaproteobacteria</taxon>
        <taxon>Alteromonadales</taxon>
        <taxon>Alteromonadaceae</taxon>
        <taxon>Paraglaciecola</taxon>
    </lineage>
</organism>
<proteinExistence type="predicted"/>
<comment type="caution">
    <text evidence="3">The sequence shown here is derived from an EMBL/GenBank/DDBJ whole genome shotgun (WGS) entry which is preliminary data.</text>
</comment>
<dbReference type="PROSITE" id="PS51257">
    <property type="entry name" value="PROKAR_LIPOPROTEIN"/>
    <property type="match status" value="1"/>
</dbReference>
<feature type="signal peptide" evidence="1">
    <location>
        <begin position="1"/>
        <end position="20"/>
    </location>
</feature>
<dbReference type="RefSeq" id="WP_316025179.1">
    <property type="nucleotide sequence ID" value="NZ_JAWDIO010000002.1"/>
</dbReference>
<dbReference type="InterPro" id="IPR010496">
    <property type="entry name" value="AL/BT2_dom"/>
</dbReference>
<dbReference type="Gene3D" id="2.60.120.560">
    <property type="entry name" value="Exo-inulinase, domain 1"/>
    <property type="match status" value="1"/>
</dbReference>
<reference evidence="3 4" key="1">
    <citation type="submission" date="2023-10" db="EMBL/GenBank/DDBJ databases">
        <title>Glaciecola aquimarina strain GGW-M5 nov., isolated from a coastal seawater.</title>
        <authorList>
            <person name="Bayburt H."/>
            <person name="Kim J.M."/>
            <person name="Choi B.J."/>
            <person name="Jeon C.O."/>
        </authorList>
    </citation>
    <scope>NUCLEOTIDE SEQUENCE [LARGE SCALE GENOMIC DNA]</scope>
    <source>
        <strain evidence="3 4">KCTC 32108</strain>
    </source>
</reference>
<feature type="chain" id="PRO_5047061623" evidence="1">
    <location>
        <begin position="21"/>
        <end position="134"/>
    </location>
</feature>
<keyword evidence="1" id="KW-0732">Signal</keyword>